<evidence type="ECO:0008006" key="4">
    <source>
        <dbReference type="Google" id="ProtNLM"/>
    </source>
</evidence>
<dbReference type="InterPro" id="IPR012338">
    <property type="entry name" value="Beta-lactam/transpept-like"/>
</dbReference>
<dbReference type="Gene3D" id="3.40.710.10">
    <property type="entry name" value="DD-peptidase/beta-lactamase superfamily"/>
    <property type="match status" value="1"/>
</dbReference>
<comment type="caution">
    <text evidence="2">The sequence shown here is derived from an EMBL/GenBank/DDBJ whole genome shotgun (WGS) entry which is preliminary data.</text>
</comment>
<keyword evidence="3" id="KW-1185">Reference proteome</keyword>
<proteinExistence type="predicted"/>
<dbReference type="PANTHER" id="PTHR35333">
    <property type="entry name" value="BETA-LACTAMASE"/>
    <property type="match status" value="1"/>
</dbReference>
<gene>
    <name evidence="2" type="ORF">GCM10025868_05750</name>
</gene>
<dbReference type="InterPro" id="IPR000871">
    <property type="entry name" value="Beta-lactam_class-A"/>
</dbReference>
<evidence type="ECO:0000313" key="3">
    <source>
        <dbReference type="Proteomes" id="UP001157017"/>
    </source>
</evidence>
<organism evidence="2 3">
    <name type="scientific">Angustibacter aerolatus</name>
    <dbReference type="NCBI Taxonomy" id="1162965"/>
    <lineage>
        <taxon>Bacteria</taxon>
        <taxon>Bacillati</taxon>
        <taxon>Actinomycetota</taxon>
        <taxon>Actinomycetes</taxon>
        <taxon>Kineosporiales</taxon>
        <taxon>Kineosporiaceae</taxon>
    </lineage>
</organism>
<name>A0ABQ6JDN8_9ACTN</name>
<evidence type="ECO:0000313" key="2">
    <source>
        <dbReference type="EMBL" id="GMA85325.1"/>
    </source>
</evidence>
<evidence type="ECO:0000256" key="1">
    <source>
        <dbReference type="SAM" id="MobiDB-lite"/>
    </source>
</evidence>
<dbReference type="Proteomes" id="UP001157017">
    <property type="component" value="Unassembled WGS sequence"/>
</dbReference>
<sequence length="397" mass="42130">MATASAPAEVVATIALPRAHPALPSSAEVGHVRGRRVLVTAGLTAGLLVSGSAPSAQAAVPEAGQVVAACRTPFTAAFRADLTKRFPGQRVTASVHDTRTGCWYSLHGSMRITTASVIKAGVMGAVLLRAQDRGRGLTAWERARVHPMITWSYNNPSVSDLLGRVGGTAGMHRFDVRMGATHTTERAAYGATVTTARDRTLVSLHLLQGGGPLEAPARATAWRFMRGVTPTQRWGITAGVPLGWNAALKNGFYPMRGAGWRVGSTGFVRENATGEGYAISVLTDGNSTQVRGITLVETVSRQVARTLTGEPAKERVVTRSRCTTTRAGQSLARRRREACTPRGGRTSARSRAATRHRSAVSAPAPPCSTRDERQRFFSTFGFLVTRSSDALVSNGSS</sequence>
<dbReference type="EMBL" id="BSUZ01000001">
    <property type="protein sequence ID" value="GMA85325.1"/>
    <property type="molecule type" value="Genomic_DNA"/>
</dbReference>
<reference evidence="3" key="1">
    <citation type="journal article" date="2019" name="Int. J. Syst. Evol. Microbiol.">
        <title>The Global Catalogue of Microorganisms (GCM) 10K type strain sequencing project: providing services to taxonomists for standard genome sequencing and annotation.</title>
        <authorList>
            <consortium name="The Broad Institute Genomics Platform"/>
            <consortium name="The Broad Institute Genome Sequencing Center for Infectious Disease"/>
            <person name="Wu L."/>
            <person name="Ma J."/>
        </authorList>
    </citation>
    <scope>NUCLEOTIDE SEQUENCE [LARGE SCALE GENOMIC DNA]</scope>
    <source>
        <strain evidence="3">NBRC 108730</strain>
    </source>
</reference>
<protein>
    <recommendedName>
        <fullName evidence="4">Serine hydrolase</fullName>
    </recommendedName>
</protein>
<dbReference type="PANTHER" id="PTHR35333:SF3">
    <property type="entry name" value="BETA-LACTAMASE-TYPE TRANSPEPTIDASE FOLD CONTAINING PROTEIN"/>
    <property type="match status" value="1"/>
</dbReference>
<accession>A0ABQ6JDN8</accession>
<feature type="region of interest" description="Disordered" evidence="1">
    <location>
        <begin position="335"/>
        <end position="370"/>
    </location>
</feature>
<dbReference type="SUPFAM" id="SSF56601">
    <property type="entry name" value="beta-lactamase/transpeptidase-like"/>
    <property type="match status" value="1"/>
</dbReference>